<keyword evidence="2" id="KW-0732">Signal</keyword>
<accession>A0ABS0SEW3</accession>
<feature type="region of interest" description="Disordered" evidence="1">
    <location>
        <begin position="49"/>
        <end position="93"/>
    </location>
</feature>
<dbReference type="EMBL" id="JADGMQ010000011">
    <property type="protein sequence ID" value="MBI1621817.1"/>
    <property type="molecule type" value="Genomic_DNA"/>
</dbReference>
<evidence type="ECO:0000256" key="2">
    <source>
        <dbReference type="SAM" id="SignalP"/>
    </source>
</evidence>
<organism evidence="3 4">
    <name type="scientific">Aquamicrobium zhengzhouense</name>
    <dbReference type="NCBI Taxonomy" id="2781738"/>
    <lineage>
        <taxon>Bacteria</taxon>
        <taxon>Pseudomonadati</taxon>
        <taxon>Pseudomonadota</taxon>
        <taxon>Alphaproteobacteria</taxon>
        <taxon>Hyphomicrobiales</taxon>
        <taxon>Phyllobacteriaceae</taxon>
        <taxon>Aquamicrobium</taxon>
    </lineage>
</organism>
<comment type="caution">
    <text evidence="3">The sequence shown here is derived from an EMBL/GenBank/DDBJ whole genome shotgun (WGS) entry which is preliminary data.</text>
</comment>
<evidence type="ECO:0000256" key="1">
    <source>
        <dbReference type="SAM" id="MobiDB-lite"/>
    </source>
</evidence>
<sequence>MSNKKNTALFAASLLVAVGAVAADHVTSEAPAPLTAAEESFNPCAAALPPPAPGQRNYDDLADEFSGGTAVPAAPAPAPAPSPDINPCSAGLL</sequence>
<proteinExistence type="predicted"/>
<protein>
    <submittedName>
        <fullName evidence="3">Uncharacterized protein</fullName>
    </submittedName>
</protein>
<name>A0ABS0SEW3_9HYPH</name>
<evidence type="ECO:0000313" key="4">
    <source>
        <dbReference type="Proteomes" id="UP000601789"/>
    </source>
</evidence>
<feature type="signal peptide" evidence="2">
    <location>
        <begin position="1"/>
        <end position="22"/>
    </location>
</feature>
<keyword evidence="4" id="KW-1185">Reference proteome</keyword>
<evidence type="ECO:0000313" key="3">
    <source>
        <dbReference type="EMBL" id="MBI1621817.1"/>
    </source>
</evidence>
<gene>
    <name evidence="3" type="ORF">IOD40_14240</name>
</gene>
<feature type="compositionally biased region" description="Pro residues" evidence="1">
    <location>
        <begin position="74"/>
        <end position="84"/>
    </location>
</feature>
<reference evidence="3 4" key="1">
    <citation type="submission" date="2020-10" db="EMBL/GenBank/DDBJ databases">
        <title>Aquamicrobium zhengzhouensis sp. nov., a exopolysaccharide producing bacterium isolated from farmland soil.</title>
        <authorList>
            <person name="Wang X."/>
        </authorList>
    </citation>
    <scope>NUCLEOTIDE SEQUENCE [LARGE SCALE GENOMIC DNA]</scope>
    <source>
        <strain evidence="4">cd-1</strain>
    </source>
</reference>
<dbReference type="Proteomes" id="UP000601789">
    <property type="component" value="Unassembled WGS sequence"/>
</dbReference>
<dbReference type="RefSeq" id="WP_198477330.1">
    <property type="nucleotide sequence ID" value="NZ_JADGMQ010000011.1"/>
</dbReference>
<feature type="chain" id="PRO_5045597985" evidence="2">
    <location>
        <begin position="23"/>
        <end position="93"/>
    </location>
</feature>